<gene>
    <name evidence="3" type="primary">murQ</name>
    <name evidence="5" type="ORF">GCM10023171_04910</name>
</gene>
<reference evidence="6" key="1">
    <citation type="journal article" date="2019" name="Int. J. Syst. Evol. Microbiol.">
        <title>The Global Catalogue of Microorganisms (GCM) 10K type strain sequencing project: providing services to taxonomists for standard genome sequencing and annotation.</title>
        <authorList>
            <consortium name="The Broad Institute Genomics Platform"/>
            <consortium name="The Broad Institute Genome Sequencing Center for Infectious Disease"/>
            <person name="Wu L."/>
            <person name="Ma J."/>
        </authorList>
    </citation>
    <scope>NUCLEOTIDE SEQUENCE [LARGE SCALE GENOMIC DNA]</scope>
    <source>
        <strain evidence="6">JCM 17839</strain>
    </source>
</reference>
<comment type="similarity">
    <text evidence="3">Belongs to the GCKR-like family. MurNAc-6-P etherase subfamily.</text>
</comment>
<dbReference type="SUPFAM" id="SSF53697">
    <property type="entry name" value="SIS domain"/>
    <property type="match status" value="1"/>
</dbReference>
<comment type="miscellaneous">
    <text evidence="3">A lyase-type mechanism (elimination/hydration) is suggested for the cleavage of the lactyl ether bond of MurNAc 6-phosphate, with the formation of an alpha,beta-unsaturated aldehyde intermediate with (E)-stereochemistry, followed by the syn addition of water to give product.</text>
</comment>
<dbReference type="EC" id="4.2.1.126" evidence="3"/>
<comment type="caution">
    <text evidence="5">The sequence shown here is derived from an EMBL/GenBank/DDBJ whole genome shotgun (WGS) entry which is preliminary data.</text>
</comment>
<proteinExistence type="inferred from homology"/>
<dbReference type="PANTHER" id="PTHR10088">
    <property type="entry name" value="GLUCOKINASE REGULATORY PROTEIN"/>
    <property type="match status" value="1"/>
</dbReference>
<feature type="active site" evidence="3">
    <location>
        <position position="122"/>
    </location>
</feature>
<dbReference type="RefSeq" id="WP_345183999.1">
    <property type="nucleotide sequence ID" value="NZ_BAABGP010000004.1"/>
</dbReference>
<dbReference type="InterPro" id="IPR040190">
    <property type="entry name" value="MURQ/GCKR"/>
</dbReference>
<name>A0ABP8P438_9MICO</name>
<comment type="pathway">
    <text evidence="3">Amino-sugar metabolism; N-acetylmuramate degradation.</text>
</comment>
<evidence type="ECO:0000259" key="4">
    <source>
        <dbReference type="PROSITE" id="PS51464"/>
    </source>
</evidence>
<evidence type="ECO:0000313" key="5">
    <source>
        <dbReference type="EMBL" id="GAA4479476.1"/>
    </source>
</evidence>
<dbReference type="InterPro" id="IPR046348">
    <property type="entry name" value="SIS_dom_sf"/>
</dbReference>
<dbReference type="InterPro" id="IPR005488">
    <property type="entry name" value="Etherase_MurQ"/>
</dbReference>
<dbReference type="PROSITE" id="PS01272">
    <property type="entry name" value="GCKR"/>
    <property type="match status" value="1"/>
</dbReference>
<comment type="subunit">
    <text evidence="3">Homodimer.</text>
</comment>
<feature type="domain" description="SIS" evidence="4">
    <location>
        <begin position="64"/>
        <end position="224"/>
    </location>
</feature>
<dbReference type="InterPro" id="IPR005486">
    <property type="entry name" value="Glucokinase_regulatory_CS"/>
</dbReference>
<organism evidence="5 6">
    <name type="scientific">Microbacterium panaciterrae</name>
    <dbReference type="NCBI Taxonomy" id="985759"/>
    <lineage>
        <taxon>Bacteria</taxon>
        <taxon>Bacillati</taxon>
        <taxon>Actinomycetota</taxon>
        <taxon>Actinomycetes</taxon>
        <taxon>Micrococcales</taxon>
        <taxon>Microbacteriaceae</taxon>
        <taxon>Microbacterium</taxon>
    </lineage>
</organism>
<dbReference type="Gene3D" id="1.10.8.1080">
    <property type="match status" value="1"/>
</dbReference>
<dbReference type="HAMAP" id="MF_00068">
    <property type="entry name" value="MurQ"/>
    <property type="match status" value="1"/>
</dbReference>
<accession>A0ABP8P438</accession>
<comment type="catalytic activity">
    <reaction evidence="3">
        <text>N-acetyl-D-muramate 6-phosphate + H2O = N-acetyl-D-glucosamine 6-phosphate + (R)-lactate</text>
        <dbReference type="Rhea" id="RHEA:26410"/>
        <dbReference type="ChEBI" id="CHEBI:15377"/>
        <dbReference type="ChEBI" id="CHEBI:16004"/>
        <dbReference type="ChEBI" id="CHEBI:57513"/>
        <dbReference type="ChEBI" id="CHEBI:58722"/>
        <dbReference type="EC" id="4.2.1.126"/>
    </reaction>
</comment>
<dbReference type="Pfam" id="PF22645">
    <property type="entry name" value="GKRP_SIS_N"/>
    <property type="match status" value="1"/>
</dbReference>
<comment type="function">
    <text evidence="3">Specifically catalyzes the cleavage of the D-lactyl ether substituent of MurNAc 6-phosphate, producing GlcNAc 6-phosphate and D-lactate.</text>
</comment>
<evidence type="ECO:0000313" key="6">
    <source>
        <dbReference type="Proteomes" id="UP001500731"/>
    </source>
</evidence>
<evidence type="ECO:0000256" key="2">
    <source>
        <dbReference type="ARBA" id="ARBA00023277"/>
    </source>
</evidence>
<dbReference type="PANTHER" id="PTHR10088:SF4">
    <property type="entry name" value="GLUCOKINASE REGULATORY PROTEIN"/>
    <property type="match status" value="1"/>
</dbReference>
<feature type="active site" description="Proton donor" evidence="3">
    <location>
        <position position="92"/>
    </location>
</feature>
<dbReference type="Proteomes" id="UP001500731">
    <property type="component" value="Unassembled WGS sequence"/>
</dbReference>
<dbReference type="NCBIfam" id="NF003915">
    <property type="entry name" value="PRK05441.1"/>
    <property type="match status" value="1"/>
</dbReference>
<dbReference type="PROSITE" id="PS51464">
    <property type="entry name" value="SIS"/>
    <property type="match status" value="1"/>
</dbReference>
<sequence>MNDLSNSTTVHTALSATEWRNPASTDLDQLSSLEILRLMNVADREAVDAAGAVIQPLSELVDAALTHVRRGGRVHYFGAGTSGRLGILDASEIPPTFGRSDTVIGHIAGGDAALRSATEGSEDSIAAGMKDASGLGPLDVAIGLAASGGTPYVRGALMEARTQGALTALVTSNPDAPLAPLADYLVAANTGPEVLTGSTRLKAGTAEKFVLNGFSTALMVGLGLTYSNLMVSASATNAKLRDRSVRILMEATGIERDVAAERLTAADGDLKLAIVSSLGFVPLSDAAAALGAAEGSVRGALATLENPQS</sequence>
<evidence type="ECO:0000256" key="3">
    <source>
        <dbReference type="HAMAP-Rule" id="MF_00068"/>
    </source>
</evidence>
<dbReference type="InterPro" id="IPR001347">
    <property type="entry name" value="SIS_dom"/>
</dbReference>
<dbReference type="EMBL" id="BAABGP010000004">
    <property type="protein sequence ID" value="GAA4479476.1"/>
    <property type="molecule type" value="Genomic_DNA"/>
</dbReference>
<dbReference type="NCBIfam" id="NF009222">
    <property type="entry name" value="PRK12570.1"/>
    <property type="match status" value="1"/>
</dbReference>
<dbReference type="Gene3D" id="3.40.50.10490">
    <property type="entry name" value="Glucose-6-phosphate isomerase like protein, domain 1"/>
    <property type="match status" value="1"/>
</dbReference>
<keyword evidence="6" id="KW-1185">Reference proteome</keyword>
<keyword evidence="1 3" id="KW-0456">Lyase</keyword>
<dbReference type="CDD" id="cd05007">
    <property type="entry name" value="SIS_Etherase"/>
    <property type="match status" value="1"/>
</dbReference>
<protein>
    <recommendedName>
        <fullName evidence="3">N-acetylmuramic acid 6-phosphate etherase</fullName>
        <shortName evidence="3">MurNAc-6-P etherase</shortName>
        <ecNumber evidence="3">4.2.1.126</ecNumber>
    </recommendedName>
    <alternativeName>
        <fullName evidence="3">N-acetylmuramic acid 6-phosphate hydrolase</fullName>
    </alternativeName>
    <alternativeName>
        <fullName evidence="3">N-acetylmuramic acid 6-phosphate lyase</fullName>
    </alternativeName>
</protein>
<evidence type="ECO:0000256" key="1">
    <source>
        <dbReference type="ARBA" id="ARBA00023239"/>
    </source>
</evidence>
<keyword evidence="2 3" id="KW-0119">Carbohydrate metabolism</keyword>